<sequence length="1205" mass="133924">MSSDPRLRMREAYANRTASPRPPLPAPPGAVPAPAPSSYPATYNGPPSSYGQPTPPPPSSLYPSYTQQYRGPPPPAGGIETVVPPSRATPMATPPPGAMRAASAMNEKDRQGGGKRVTFCVVCASNQNRSMEAHNVLSKANFKVISAGTGSAVRLPGPSIDRPNIYAFGTPYEHMYQDLKQKDERLYTANGLLTMLDRNRKIKTAPERWQESNKVADVVITCEERCYDAVIDDLLSKNGELNRPVHVINVEIKDNHEEALIAGKAMLELCSAIEASKDLDSEIDDILARQQERHPHELLHTVAWTTALSRCLNTLRTRTSPRRRSSLASSLRGSSGTLAMSPPPFQFVVGSRWPGWDSNWSFCLRFHRHALREGFKSYGSTTRPRGSGECQSFECAEESCGVKVLLEPSSSSEDPRATIVQASLAHNHPLVLEEDAKARLDAWVQQCEEELRLRALQQLKKLKKGYDYQLISSATTPIHETLAMQTEILDDIGQILGHKAKEDLRKQAKEAGVLCEADAALGNEADSGRVWALRGGRRIARLPAASTPAHSPSPTPPPAPQAKAEKKDKQRAPPSPSPTPVAGPSNKRLKREVSEEPEVLVLDDSDEEEDVKPKVDTSPKERHGDQEQQPQPPPVDAPTQGDLVAFLTSLPPFPYEQYAHLFSRRTIRIDNSEQLLKAVTAVPPCFDYLSAELGKDEVKADGTVEEGMPELWRMILQLAGTDQAPWRRFVRAERVASPARPPSSRTLFRSPLPSGAAGFSLPHERTASRPPAMTDDVPPLSFVVGSLWPGYDEYDLARIKLMQVGMKEGFPVEDLPLPNHLSHWNRHGRGRPFHFGCCFEDDGADVSVPACTYRVLFEPRVVDGIPRTMVTQVDTQHNHTSRMRSRERLSHWMKEREDRQRRKAEVRDRALSRLDHIKKSWSFRITSVDPPLQWELDAAFGEQNMILDTWEKLFGKESFDGLVEAAKDKSSLFTQKEHAAALAQMKRSHDTFILRTPPVTPAKRTPPRQDHPTPTPAPNRFSSATSPVARIKREAAPEPLDESERKTPRIEDERAKAAPKEKKVIVVDLCDSDSEDEDVKPAIQVEPATAAEAAQNAPAQDAREGVKTADPNRPELPNDLADFLRSLSSPFPLEKHVHLFARPSIEVDSPEQLRYIASRENGALDELLEELGKDVTRDDGIVEKGMPRVWRSALRDELKRVARDE</sequence>
<dbReference type="GO" id="GO:0008420">
    <property type="term" value="F:RNA polymerase II CTD heptapeptide repeat phosphatase activity"/>
    <property type="evidence" value="ECO:0007669"/>
    <property type="project" value="UniProtKB-ARBA"/>
</dbReference>
<dbReference type="Proteomes" id="UP000199069">
    <property type="component" value="Unassembled WGS sequence"/>
</dbReference>
<evidence type="ECO:0000256" key="1">
    <source>
        <dbReference type="ARBA" id="ARBA00004123"/>
    </source>
</evidence>
<keyword evidence="12" id="KW-1185">Reference proteome</keyword>
<evidence type="ECO:0000256" key="3">
    <source>
        <dbReference type="ARBA" id="ARBA00013081"/>
    </source>
</evidence>
<protein>
    <recommendedName>
        <fullName evidence="3">protein-serine/threonine phosphatase</fullName>
        <ecNumber evidence="3">3.1.3.16</ecNumber>
    </recommendedName>
</protein>
<feature type="region of interest" description="Disordered" evidence="10">
    <location>
        <begin position="543"/>
        <end position="640"/>
    </location>
</feature>
<evidence type="ECO:0000256" key="7">
    <source>
        <dbReference type="ARBA" id="ARBA00023242"/>
    </source>
</evidence>
<feature type="compositionally biased region" description="Low complexity" evidence="10">
    <location>
        <begin position="1090"/>
        <end position="1100"/>
    </location>
</feature>
<feature type="compositionally biased region" description="Basic and acidic residues" evidence="10">
    <location>
        <begin position="1101"/>
        <end position="1113"/>
    </location>
</feature>
<feature type="compositionally biased region" description="Low complexity" evidence="10">
    <location>
        <begin position="38"/>
        <end position="52"/>
    </location>
</feature>
<comment type="catalytic activity">
    <reaction evidence="9">
        <text>O-phospho-L-threonyl-[protein] + H2O = L-threonyl-[protein] + phosphate</text>
        <dbReference type="Rhea" id="RHEA:47004"/>
        <dbReference type="Rhea" id="RHEA-COMP:11060"/>
        <dbReference type="Rhea" id="RHEA-COMP:11605"/>
        <dbReference type="ChEBI" id="CHEBI:15377"/>
        <dbReference type="ChEBI" id="CHEBI:30013"/>
        <dbReference type="ChEBI" id="CHEBI:43474"/>
        <dbReference type="ChEBI" id="CHEBI:61977"/>
        <dbReference type="EC" id="3.1.3.16"/>
    </reaction>
</comment>
<dbReference type="STRING" id="5286.A0A0K3CFC5"/>
<feature type="compositionally biased region" description="Basic and acidic residues" evidence="10">
    <location>
        <begin position="1031"/>
        <end position="1058"/>
    </location>
</feature>
<dbReference type="FunFam" id="3.40.50.2300:FF:000182">
    <property type="entry name" value="RNA polymerase II subunit A"/>
    <property type="match status" value="1"/>
</dbReference>
<evidence type="ECO:0000313" key="11">
    <source>
        <dbReference type="EMBL" id="CTR07658.1"/>
    </source>
</evidence>
<reference evidence="11 12" key="1">
    <citation type="submission" date="2015-07" db="EMBL/GenBank/DDBJ databases">
        <authorList>
            <person name="Cajimat M.N.B."/>
            <person name="Milazzo M.L."/>
            <person name="Fulhorst C.F."/>
        </authorList>
    </citation>
    <scope>NUCLEOTIDE SEQUENCE [LARGE SCALE GENOMIC DNA]</scope>
    <source>
        <strain evidence="11">Single colony</strain>
    </source>
</reference>
<dbReference type="PANTHER" id="PTHR20383">
    <property type="entry name" value="RNA POLYMERASE II SUBUNIT A C-TERMINAL DOMAIN PHOSPHATASE"/>
    <property type="match status" value="1"/>
</dbReference>
<evidence type="ECO:0000256" key="10">
    <source>
        <dbReference type="SAM" id="MobiDB-lite"/>
    </source>
</evidence>
<feature type="compositionally biased region" description="Basic and acidic residues" evidence="10">
    <location>
        <begin position="611"/>
        <end position="626"/>
    </location>
</feature>
<proteinExistence type="inferred from homology"/>
<evidence type="ECO:0000256" key="4">
    <source>
        <dbReference type="ARBA" id="ARBA00022664"/>
    </source>
</evidence>
<evidence type="ECO:0000256" key="9">
    <source>
        <dbReference type="ARBA" id="ARBA00048336"/>
    </source>
</evidence>
<dbReference type="GO" id="GO:0031124">
    <property type="term" value="P:mRNA 3'-end processing"/>
    <property type="evidence" value="ECO:0007669"/>
    <property type="project" value="UniProtKB-ARBA"/>
</dbReference>
<keyword evidence="6" id="KW-0904">Protein phosphatase</keyword>
<evidence type="ECO:0000256" key="8">
    <source>
        <dbReference type="ARBA" id="ARBA00047761"/>
    </source>
</evidence>
<feature type="compositionally biased region" description="Acidic residues" evidence="10">
    <location>
        <begin position="595"/>
        <end position="610"/>
    </location>
</feature>
<dbReference type="InterPro" id="IPR006811">
    <property type="entry name" value="RNA_pol_II_suA"/>
</dbReference>
<organism evidence="11 12">
    <name type="scientific">Rhodotorula toruloides</name>
    <name type="common">Yeast</name>
    <name type="synonym">Rhodosporidium toruloides</name>
    <dbReference type="NCBI Taxonomy" id="5286"/>
    <lineage>
        <taxon>Eukaryota</taxon>
        <taxon>Fungi</taxon>
        <taxon>Dikarya</taxon>
        <taxon>Basidiomycota</taxon>
        <taxon>Pucciniomycotina</taxon>
        <taxon>Microbotryomycetes</taxon>
        <taxon>Sporidiobolales</taxon>
        <taxon>Sporidiobolaceae</taxon>
        <taxon>Rhodotorula</taxon>
    </lineage>
</organism>
<dbReference type="AlphaFoldDB" id="A0A0K3CFC5"/>
<dbReference type="GO" id="GO:0005847">
    <property type="term" value="C:mRNA cleavage and polyadenylation specificity factor complex"/>
    <property type="evidence" value="ECO:0007669"/>
    <property type="project" value="UniProtKB-ARBA"/>
</dbReference>
<keyword evidence="4" id="KW-0507">mRNA processing</keyword>
<dbReference type="FunFam" id="3.40.50.2300:FF:000039">
    <property type="entry name" value="RNA polymerase II subunit A C-terminal domain phosphatase"/>
    <property type="match status" value="1"/>
</dbReference>
<evidence type="ECO:0000256" key="6">
    <source>
        <dbReference type="ARBA" id="ARBA00022912"/>
    </source>
</evidence>
<dbReference type="Gene3D" id="3.40.50.2300">
    <property type="match status" value="2"/>
</dbReference>
<dbReference type="EC" id="3.1.3.16" evidence="3"/>
<evidence type="ECO:0000256" key="5">
    <source>
        <dbReference type="ARBA" id="ARBA00022801"/>
    </source>
</evidence>
<keyword evidence="5" id="KW-0378">Hydrolase</keyword>
<comment type="subcellular location">
    <subcellularLocation>
        <location evidence="1">Nucleus</location>
    </subcellularLocation>
</comment>
<comment type="similarity">
    <text evidence="2">Belongs to the SSU72 phosphatase family.</text>
</comment>
<name>A0A0K3CFC5_RHOTO</name>
<feature type="region of interest" description="Disordered" evidence="10">
    <location>
        <begin position="1"/>
        <end position="111"/>
    </location>
</feature>
<feature type="compositionally biased region" description="Pro residues" evidence="10">
    <location>
        <begin position="20"/>
        <end position="37"/>
    </location>
</feature>
<feature type="compositionally biased region" description="Pro residues" evidence="10">
    <location>
        <begin position="551"/>
        <end position="560"/>
    </location>
</feature>
<feature type="compositionally biased region" description="Basic and acidic residues" evidence="10">
    <location>
        <begin position="1"/>
        <end position="13"/>
    </location>
</feature>
<accession>A0A0K3CFC5</accession>
<keyword evidence="7" id="KW-0539">Nucleus</keyword>
<dbReference type="EMBL" id="CWKI01000006">
    <property type="protein sequence ID" value="CTR07658.1"/>
    <property type="molecule type" value="Genomic_DNA"/>
</dbReference>
<feature type="region of interest" description="Disordered" evidence="10">
    <location>
        <begin position="991"/>
        <end position="1058"/>
    </location>
</feature>
<dbReference type="Pfam" id="PF04722">
    <property type="entry name" value="Ssu72"/>
    <property type="match status" value="1"/>
</dbReference>
<evidence type="ECO:0000313" key="12">
    <source>
        <dbReference type="Proteomes" id="UP000199069"/>
    </source>
</evidence>
<evidence type="ECO:0000256" key="2">
    <source>
        <dbReference type="ARBA" id="ARBA00008978"/>
    </source>
</evidence>
<gene>
    <name evidence="11" type="primary">FGENESH: predicted gene_6.441</name>
    <name evidence="11" type="ORF">BN2166_0035190</name>
</gene>
<comment type="catalytic activity">
    <reaction evidence="8">
        <text>O-phospho-L-seryl-[protein] + H2O = L-seryl-[protein] + phosphate</text>
        <dbReference type="Rhea" id="RHEA:20629"/>
        <dbReference type="Rhea" id="RHEA-COMP:9863"/>
        <dbReference type="Rhea" id="RHEA-COMP:11604"/>
        <dbReference type="ChEBI" id="CHEBI:15377"/>
        <dbReference type="ChEBI" id="CHEBI:29999"/>
        <dbReference type="ChEBI" id="CHEBI:43474"/>
        <dbReference type="ChEBI" id="CHEBI:83421"/>
        <dbReference type="EC" id="3.1.3.16"/>
    </reaction>
</comment>
<feature type="region of interest" description="Disordered" evidence="10">
    <location>
        <begin position="1090"/>
        <end position="1114"/>
    </location>
</feature>